<organism evidence="2 3">
    <name type="scientific">Haemaphysalis longicornis</name>
    <name type="common">Bush tick</name>
    <dbReference type="NCBI Taxonomy" id="44386"/>
    <lineage>
        <taxon>Eukaryota</taxon>
        <taxon>Metazoa</taxon>
        <taxon>Ecdysozoa</taxon>
        <taxon>Arthropoda</taxon>
        <taxon>Chelicerata</taxon>
        <taxon>Arachnida</taxon>
        <taxon>Acari</taxon>
        <taxon>Parasitiformes</taxon>
        <taxon>Ixodida</taxon>
        <taxon>Ixodoidea</taxon>
        <taxon>Ixodidae</taxon>
        <taxon>Haemaphysalinae</taxon>
        <taxon>Haemaphysalis</taxon>
    </lineage>
</organism>
<feature type="compositionally biased region" description="Basic and acidic residues" evidence="1">
    <location>
        <begin position="65"/>
        <end position="80"/>
    </location>
</feature>
<protein>
    <submittedName>
        <fullName evidence="2">Uncharacterized protein</fullName>
    </submittedName>
</protein>
<dbReference type="Proteomes" id="UP000821853">
    <property type="component" value="Unassembled WGS sequence"/>
</dbReference>
<evidence type="ECO:0000313" key="2">
    <source>
        <dbReference type="EMBL" id="KAH9379108.1"/>
    </source>
</evidence>
<sequence length="80" mass="9155">MTEEQIRTIVVEAERVLNNRSLTYVYDDPNEPLPITPADVIGGRHRLHQDPTAAETGLRGLWKNSRKEQQRGWKDGSKNT</sequence>
<keyword evidence="3" id="KW-1185">Reference proteome</keyword>
<dbReference type="OrthoDB" id="6430111at2759"/>
<name>A0A9J6GXN1_HAELO</name>
<accession>A0A9J6GXN1</accession>
<reference evidence="2 3" key="1">
    <citation type="journal article" date="2020" name="Cell">
        <title>Large-Scale Comparative Analyses of Tick Genomes Elucidate Their Genetic Diversity and Vector Capacities.</title>
        <authorList>
            <consortium name="Tick Genome and Microbiome Consortium (TIGMIC)"/>
            <person name="Jia N."/>
            <person name="Wang J."/>
            <person name="Shi W."/>
            <person name="Du L."/>
            <person name="Sun Y."/>
            <person name="Zhan W."/>
            <person name="Jiang J.F."/>
            <person name="Wang Q."/>
            <person name="Zhang B."/>
            <person name="Ji P."/>
            <person name="Bell-Sakyi L."/>
            <person name="Cui X.M."/>
            <person name="Yuan T.T."/>
            <person name="Jiang B.G."/>
            <person name="Yang W.F."/>
            <person name="Lam T.T."/>
            <person name="Chang Q.C."/>
            <person name="Ding S.J."/>
            <person name="Wang X.J."/>
            <person name="Zhu J.G."/>
            <person name="Ruan X.D."/>
            <person name="Zhao L."/>
            <person name="Wei J.T."/>
            <person name="Ye R.Z."/>
            <person name="Que T.C."/>
            <person name="Du C.H."/>
            <person name="Zhou Y.H."/>
            <person name="Cheng J.X."/>
            <person name="Dai P.F."/>
            <person name="Guo W.B."/>
            <person name="Han X.H."/>
            <person name="Huang E.J."/>
            <person name="Li L.F."/>
            <person name="Wei W."/>
            <person name="Gao Y.C."/>
            <person name="Liu J.Z."/>
            <person name="Shao H.Z."/>
            <person name="Wang X."/>
            <person name="Wang C.C."/>
            <person name="Yang T.C."/>
            <person name="Huo Q.B."/>
            <person name="Li W."/>
            <person name="Chen H.Y."/>
            <person name="Chen S.E."/>
            <person name="Zhou L.G."/>
            <person name="Ni X.B."/>
            <person name="Tian J.H."/>
            <person name="Sheng Y."/>
            <person name="Liu T."/>
            <person name="Pan Y.S."/>
            <person name="Xia L.Y."/>
            <person name="Li J."/>
            <person name="Zhao F."/>
            <person name="Cao W.C."/>
        </authorList>
    </citation>
    <scope>NUCLEOTIDE SEQUENCE [LARGE SCALE GENOMIC DNA]</scope>
    <source>
        <strain evidence="2">HaeL-2018</strain>
    </source>
</reference>
<gene>
    <name evidence="2" type="ORF">HPB48_011910</name>
</gene>
<comment type="caution">
    <text evidence="2">The sequence shown here is derived from an EMBL/GenBank/DDBJ whole genome shotgun (WGS) entry which is preliminary data.</text>
</comment>
<dbReference type="AlphaFoldDB" id="A0A9J6GXN1"/>
<evidence type="ECO:0000313" key="3">
    <source>
        <dbReference type="Proteomes" id="UP000821853"/>
    </source>
</evidence>
<feature type="region of interest" description="Disordered" evidence="1">
    <location>
        <begin position="54"/>
        <end position="80"/>
    </location>
</feature>
<proteinExistence type="predicted"/>
<evidence type="ECO:0000256" key="1">
    <source>
        <dbReference type="SAM" id="MobiDB-lite"/>
    </source>
</evidence>
<dbReference type="VEuPathDB" id="VectorBase:HLOH_058574"/>
<dbReference type="EMBL" id="JABSTR010000009">
    <property type="protein sequence ID" value="KAH9379108.1"/>
    <property type="molecule type" value="Genomic_DNA"/>
</dbReference>